<dbReference type="InterPro" id="IPR050556">
    <property type="entry name" value="Type_II_TA_system_RNase"/>
</dbReference>
<evidence type="ECO:0000313" key="8">
    <source>
        <dbReference type="EMBL" id="MBU3067410.1"/>
    </source>
</evidence>
<dbReference type="SUPFAM" id="SSF88723">
    <property type="entry name" value="PIN domain-like"/>
    <property type="match status" value="1"/>
</dbReference>
<dbReference type="Proteomes" id="UP000733379">
    <property type="component" value="Unassembled WGS sequence"/>
</dbReference>
<gene>
    <name evidence="8" type="ORF">KO481_38545</name>
</gene>
<dbReference type="PANTHER" id="PTHR33653:SF1">
    <property type="entry name" value="RIBONUCLEASE VAPC2"/>
    <property type="match status" value="1"/>
</dbReference>
<sequence length="139" mass="15084">MTEPVSKGRFPVGLLDTCVLIDLAIIDDVNLPIESRICTVTLAEMGMGIATAKTPEILALRTEQMLEVEHSFEPLPFCAASARRFTTLAKLVAAAGRNPKPRKADLMIAAIASVNDLPLYTRNPDDFKGTQNLLTMISV</sequence>
<comment type="similarity">
    <text evidence="7">Belongs to the PINc/VapC protein family.</text>
</comment>
<dbReference type="PANTHER" id="PTHR33653">
    <property type="entry name" value="RIBONUCLEASE VAPC2"/>
    <property type="match status" value="1"/>
</dbReference>
<comment type="cofactor">
    <cofactor evidence="1">
        <name>Mg(2+)</name>
        <dbReference type="ChEBI" id="CHEBI:18420"/>
    </cofactor>
</comment>
<comment type="caution">
    <text evidence="8">The sequence shown here is derived from an EMBL/GenBank/DDBJ whole genome shotgun (WGS) entry which is preliminary data.</text>
</comment>
<proteinExistence type="inferred from homology"/>
<evidence type="ECO:0000313" key="9">
    <source>
        <dbReference type="Proteomes" id="UP000733379"/>
    </source>
</evidence>
<keyword evidence="5" id="KW-0378">Hydrolase</keyword>
<evidence type="ECO:0000256" key="2">
    <source>
        <dbReference type="ARBA" id="ARBA00022649"/>
    </source>
</evidence>
<organism evidence="8 9">
    <name type="scientific">Nocardia albiluteola</name>
    <dbReference type="NCBI Taxonomy" id="2842303"/>
    <lineage>
        <taxon>Bacteria</taxon>
        <taxon>Bacillati</taxon>
        <taxon>Actinomycetota</taxon>
        <taxon>Actinomycetes</taxon>
        <taxon>Mycobacteriales</taxon>
        <taxon>Nocardiaceae</taxon>
        <taxon>Nocardia</taxon>
    </lineage>
</organism>
<evidence type="ECO:0000256" key="7">
    <source>
        <dbReference type="ARBA" id="ARBA00038093"/>
    </source>
</evidence>
<keyword evidence="4" id="KW-0479">Metal-binding</keyword>
<dbReference type="CDD" id="cd18732">
    <property type="entry name" value="PIN_MtVapC4-C5_like"/>
    <property type="match status" value="1"/>
</dbReference>
<protein>
    <submittedName>
        <fullName evidence="8">Type II toxin-antitoxin system VapC family toxin</fullName>
    </submittedName>
</protein>
<keyword evidence="6" id="KW-0460">Magnesium</keyword>
<evidence type="ECO:0000256" key="4">
    <source>
        <dbReference type="ARBA" id="ARBA00022723"/>
    </source>
</evidence>
<accession>A0ABS6BCA5</accession>
<dbReference type="Gene3D" id="3.40.50.1010">
    <property type="entry name" value="5'-nuclease"/>
    <property type="match status" value="1"/>
</dbReference>
<keyword evidence="3" id="KW-0540">Nuclease</keyword>
<evidence type="ECO:0000256" key="6">
    <source>
        <dbReference type="ARBA" id="ARBA00022842"/>
    </source>
</evidence>
<reference evidence="8 9" key="1">
    <citation type="submission" date="2021-06" db="EMBL/GenBank/DDBJ databases">
        <title>Actinomycetes sequencing.</title>
        <authorList>
            <person name="Shan Q."/>
        </authorList>
    </citation>
    <scope>NUCLEOTIDE SEQUENCE [LARGE SCALE GENOMIC DNA]</scope>
    <source>
        <strain evidence="8 9">NEAU-G5</strain>
    </source>
</reference>
<name>A0ABS6BCA5_9NOCA</name>
<keyword evidence="2" id="KW-1277">Toxin-antitoxin system</keyword>
<keyword evidence="9" id="KW-1185">Reference proteome</keyword>
<evidence type="ECO:0000256" key="3">
    <source>
        <dbReference type="ARBA" id="ARBA00022722"/>
    </source>
</evidence>
<dbReference type="EMBL" id="JAHKNI010000021">
    <property type="protein sequence ID" value="MBU3067410.1"/>
    <property type="molecule type" value="Genomic_DNA"/>
</dbReference>
<dbReference type="InterPro" id="IPR029060">
    <property type="entry name" value="PIN-like_dom_sf"/>
</dbReference>
<evidence type="ECO:0000256" key="1">
    <source>
        <dbReference type="ARBA" id="ARBA00001946"/>
    </source>
</evidence>
<evidence type="ECO:0000256" key="5">
    <source>
        <dbReference type="ARBA" id="ARBA00022801"/>
    </source>
</evidence>